<dbReference type="PANTHER" id="PTHR24421">
    <property type="entry name" value="NITRATE/NITRITE SENSOR PROTEIN NARX-RELATED"/>
    <property type="match status" value="1"/>
</dbReference>
<dbReference type="InterPro" id="IPR017205">
    <property type="entry name" value="Sig_transdc_His_kinase_ChrS"/>
</dbReference>
<feature type="coiled-coil region" evidence="4">
    <location>
        <begin position="209"/>
        <end position="236"/>
    </location>
</feature>
<feature type="region of interest" description="Disordered" evidence="5">
    <location>
        <begin position="1"/>
        <end position="41"/>
    </location>
</feature>
<evidence type="ECO:0000259" key="7">
    <source>
        <dbReference type="PROSITE" id="PS50109"/>
    </source>
</evidence>
<keyword evidence="3" id="KW-0902">Two-component regulatory system</keyword>
<feature type="transmembrane region" description="Helical" evidence="6">
    <location>
        <begin position="94"/>
        <end position="113"/>
    </location>
</feature>
<name>A0ABX8KZN7_9CORY</name>
<dbReference type="InterPro" id="IPR003594">
    <property type="entry name" value="HATPase_dom"/>
</dbReference>
<dbReference type="PANTHER" id="PTHR24421:SF62">
    <property type="entry name" value="SENSORY TRANSDUCTION HISTIDINE KINASE"/>
    <property type="match status" value="1"/>
</dbReference>
<dbReference type="Gene3D" id="1.20.5.1930">
    <property type="match status" value="1"/>
</dbReference>
<evidence type="ECO:0000256" key="1">
    <source>
        <dbReference type="ARBA" id="ARBA00022679"/>
    </source>
</evidence>
<dbReference type="InterPro" id="IPR005467">
    <property type="entry name" value="His_kinase_dom"/>
</dbReference>
<feature type="transmembrane region" description="Helical" evidence="6">
    <location>
        <begin position="186"/>
        <end position="207"/>
    </location>
</feature>
<dbReference type="SMART" id="SM00387">
    <property type="entry name" value="HATPase_c"/>
    <property type="match status" value="1"/>
</dbReference>
<dbReference type="CDD" id="cd16917">
    <property type="entry name" value="HATPase_UhpB-NarQ-NarX-like"/>
    <property type="match status" value="1"/>
</dbReference>
<evidence type="ECO:0000256" key="3">
    <source>
        <dbReference type="ARBA" id="ARBA00023012"/>
    </source>
</evidence>
<dbReference type="SUPFAM" id="SSF55874">
    <property type="entry name" value="ATPase domain of HSP90 chaperone/DNA topoisomerase II/histidine kinase"/>
    <property type="match status" value="1"/>
</dbReference>
<dbReference type="Proteomes" id="UP000683520">
    <property type="component" value="Chromosome"/>
</dbReference>
<keyword evidence="6" id="KW-0472">Membrane</keyword>
<feature type="transmembrane region" description="Helical" evidence="6">
    <location>
        <begin position="133"/>
        <end position="155"/>
    </location>
</feature>
<evidence type="ECO:0000313" key="9">
    <source>
        <dbReference type="Proteomes" id="UP000683520"/>
    </source>
</evidence>
<keyword evidence="9" id="KW-1185">Reference proteome</keyword>
<protein>
    <submittedName>
        <fullName evidence="8">Sensor histidine kinase</fullName>
    </submittedName>
</protein>
<dbReference type="Pfam" id="PF02518">
    <property type="entry name" value="HATPase_c"/>
    <property type="match status" value="1"/>
</dbReference>
<keyword evidence="6" id="KW-0812">Transmembrane</keyword>
<evidence type="ECO:0000256" key="4">
    <source>
        <dbReference type="SAM" id="Coils"/>
    </source>
</evidence>
<keyword evidence="6" id="KW-1133">Transmembrane helix</keyword>
<keyword evidence="1" id="KW-0808">Transferase</keyword>
<evidence type="ECO:0000256" key="6">
    <source>
        <dbReference type="SAM" id="Phobius"/>
    </source>
</evidence>
<sequence length="452" mass="48297">MSGSASTGRPESGVGAGSGVGVSSLSDCSPQPARASTSSTMGNLERMSSRLVLLEQHPGKRTENSALDSGITILAVCLMVVSLGALARMPLNEALLHILLTAGFAFLLFYGMVEMYRWGRWGRIVWAFSATALWVADTTVSPVAVYWVFVLFFVYLRAMRGWLGYAWVAVGLAISIAVQIPAGLTLGGVMGPALSAVVVMAIDWAFFTINKVSQERQQLIDELLTTRDRLAETERAAGVAQERERLAHEIHDTVAQNLSSIQMLLHSAERDIQGLGVDATQPLRKMETARRAASNNLAETRAMIAALAPAPLTESSLREALERVAGDFATAGELDIEVEKDGEAIQLPMRVEAGLLRIAQGAVSNVVNHAEATRTRITLTYAPDEVRLDVVDNGRGFDVDAQELKPSGLGHLGLDAMRSRAAELGGKLDIESAPGGPTALSVAVPVNINQKT</sequence>
<accession>A0ABX8KZN7</accession>
<dbReference type="InterPro" id="IPR036890">
    <property type="entry name" value="HATPase_C_sf"/>
</dbReference>
<keyword evidence="2 8" id="KW-0418">Kinase</keyword>
<organism evidence="8 9">
    <name type="scientific">Corynebacterium coyleae</name>
    <dbReference type="NCBI Taxonomy" id="53374"/>
    <lineage>
        <taxon>Bacteria</taxon>
        <taxon>Bacillati</taxon>
        <taxon>Actinomycetota</taxon>
        <taxon>Actinomycetes</taxon>
        <taxon>Mycobacteriales</taxon>
        <taxon>Corynebacteriaceae</taxon>
        <taxon>Corynebacterium</taxon>
    </lineage>
</organism>
<gene>
    <name evidence="8" type="ORF">I6L55_04030</name>
</gene>
<dbReference type="PROSITE" id="PS50109">
    <property type="entry name" value="HIS_KIN"/>
    <property type="match status" value="1"/>
</dbReference>
<dbReference type="InterPro" id="IPR050482">
    <property type="entry name" value="Sensor_HK_TwoCompSys"/>
</dbReference>
<proteinExistence type="predicted"/>
<dbReference type="InterPro" id="IPR011712">
    <property type="entry name" value="Sig_transdc_His_kin_sub3_dim/P"/>
</dbReference>
<keyword evidence="4" id="KW-0175">Coiled coil</keyword>
<dbReference type="EMBL" id="CP077302">
    <property type="protein sequence ID" value="QXB19253.1"/>
    <property type="molecule type" value="Genomic_DNA"/>
</dbReference>
<evidence type="ECO:0000313" key="8">
    <source>
        <dbReference type="EMBL" id="QXB19253.1"/>
    </source>
</evidence>
<reference evidence="8 9" key="1">
    <citation type="submission" date="2021-06" db="EMBL/GenBank/DDBJ databases">
        <title>FDA dAtabase for Regulatory Grade micrObial Sequences (FDA-ARGOS): Supporting development and validation of Infectious Disease Dx tests.</title>
        <authorList>
            <person name="Sproer C."/>
            <person name="Gronow S."/>
            <person name="Severitt S."/>
            <person name="Schroder I."/>
            <person name="Tallon L."/>
            <person name="Sadzewicz L."/>
            <person name="Zhao X."/>
            <person name="Boylan J."/>
            <person name="Ott S."/>
            <person name="Bowen H."/>
            <person name="Vavikolanu K."/>
            <person name="Mehta A."/>
            <person name="Aluvathingal J."/>
            <person name="Nadendla S."/>
            <person name="Lowell S."/>
            <person name="Myers T."/>
            <person name="Yan Y."/>
        </authorList>
    </citation>
    <scope>NUCLEOTIDE SEQUENCE [LARGE SCALE GENOMIC DNA]</scope>
    <source>
        <strain evidence="8 9">FDAARGOS 1425</strain>
    </source>
</reference>
<dbReference type="Gene3D" id="3.30.565.10">
    <property type="entry name" value="Histidine kinase-like ATPase, C-terminal domain"/>
    <property type="match status" value="1"/>
</dbReference>
<feature type="transmembrane region" description="Helical" evidence="6">
    <location>
        <begin position="69"/>
        <end position="87"/>
    </location>
</feature>
<dbReference type="PIRSF" id="PIRSF037434">
    <property type="entry name" value="STHK_ChrS"/>
    <property type="match status" value="1"/>
</dbReference>
<dbReference type="GO" id="GO:0016301">
    <property type="term" value="F:kinase activity"/>
    <property type="evidence" value="ECO:0007669"/>
    <property type="project" value="UniProtKB-KW"/>
</dbReference>
<dbReference type="Pfam" id="PF07730">
    <property type="entry name" value="HisKA_3"/>
    <property type="match status" value="1"/>
</dbReference>
<feature type="transmembrane region" description="Helical" evidence="6">
    <location>
        <begin position="162"/>
        <end position="180"/>
    </location>
</feature>
<evidence type="ECO:0000256" key="2">
    <source>
        <dbReference type="ARBA" id="ARBA00022777"/>
    </source>
</evidence>
<evidence type="ECO:0000256" key="5">
    <source>
        <dbReference type="SAM" id="MobiDB-lite"/>
    </source>
</evidence>
<feature type="domain" description="Histidine kinase" evidence="7">
    <location>
        <begin position="245"/>
        <end position="448"/>
    </location>
</feature>